<organism evidence="1 2">
    <name type="scientific">Podospora fimiseda</name>
    <dbReference type="NCBI Taxonomy" id="252190"/>
    <lineage>
        <taxon>Eukaryota</taxon>
        <taxon>Fungi</taxon>
        <taxon>Dikarya</taxon>
        <taxon>Ascomycota</taxon>
        <taxon>Pezizomycotina</taxon>
        <taxon>Sordariomycetes</taxon>
        <taxon>Sordariomycetidae</taxon>
        <taxon>Sordariales</taxon>
        <taxon>Podosporaceae</taxon>
        <taxon>Podospora</taxon>
    </lineage>
</organism>
<reference evidence="1" key="1">
    <citation type="journal article" date="2023" name="Mol. Phylogenet. Evol.">
        <title>Genome-scale phylogeny and comparative genomics of the fungal order Sordariales.</title>
        <authorList>
            <person name="Hensen N."/>
            <person name="Bonometti L."/>
            <person name="Westerberg I."/>
            <person name="Brannstrom I.O."/>
            <person name="Guillou S."/>
            <person name="Cros-Aarteil S."/>
            <person name="Calhoun S."/>
            <person name="Haridas S."/>
            <person name="Kuo A."/>
            <person name="Mondo S."/>
            <person name="Pangilinan J."/>
            <person name="Riley R."/>
            <person name="LaButti K."/>
            <person name="Andreopoulos B."/>
            <person name="Lipzen A."/>
            <person name="Chen C."/>
            <person name="Yan M."/>
            <person name="Daum C."/>
            <person name="Ng V."/>
            <person name="Clum A."/>
            <person name="Steindorff A."/>
            <person name="Ohm R.A."/>
            <person name="Martin F."/>
            <person name="Silar P."/>
            <person name="Natvig D.O."/>
            <person name="Lalanne C."/>
            <person name="Gautier V."/>
            <person name="Ament-Velasquez S.L."/>
            <person name="Kruys A."/>
            <person name="Hutchinson M.I."/>
            <person name="Powell A.J."/>
            <person name="Barry K."/>
            <person name="Miller A.N."/>
            <person name="Grigoriev I.V."/>
            <person name="Debuchy R."/>
            <person name="Gladieux P."/>
            <person name="Hiltunen Thoren M."/>
            <person name="Johannesson H."/>
        </authorList>
    </citation>
    <scope>NUCLEOTIDE SEQUENCE</scope>
    <source>
        <strain evidence="1">CBS 990.96</strain>
    </source>
</reference>
<sequence>MYNRPLQFEMRHPLSSIRPNASSQSGGGSLAEAIRKAALASNRLPKDNEIMESTNLKSYLPLGRFREIEGMFDAIKAIHQAESPGAFEASSEEEFVDQWFAHDSQLDRGIRTALNTLDPSLSDTSRRQWLHVSGILLNRMYLKAGAVKDLNTAIDYARSAMSNPMADIRQLAWKEQKNRRSLAHINCPNLETALASLRINSQSTGIPELFSDENSPFFEHFNFPKEGAMNKWMFKTNLASYLGDRYLRLGEGDENIDQDIDEAIYFARQAILDTPSHSKDLPGRMNNLATLLGDRYSGLGSRADLCEAVKWARLSVQETSSDDDRELPGRLNNLAALLVDEGCGDRSQLLSQTDEAVCLLETATKTVSESSSHRGTLYTTLLAFTSLDSNDLATTRSSNRHSSTSTTP</sequence>
<comment type="caution">
    <text evidence="1">The sequence shown here is derived from an EMBL/GenBank/DDBJ whole genome shotgun (WGS) entry which is preliminary data.</text>
</comment>
<proteinExistence type="predicted"/>
<keyword evidence="2" id="KW-1185">Reference proteome</keyword>
<dbReference type="AlphaFoldDB" id="A0AAN7H400"/>
<protein>
    <submittedName>
        <fullName evidence="1">Uncharacterized protein</fullName>
    </submittedName>
</protein>
<evidence type="ECO:0000313" key="1">
    <source>
        <dbReference type="EMBL" id="KAK4231603.1"/>
    </source>
</evidence>
<reference evidence="1" key="2">
    <citation type="submission" date="2023-05" db="EMBL/GenBank/DDBJ databases">
        <authorList>
            <consortium name="Lawrence Berkeley National Laboratory"/>
            <person name="Steindorff A."/>
            <person name="Hensen N."/>
            <person name="Bonometti L."/>
            <person name="Westerberg I."/>
            <person name="Brannstrom I.O."/>
            <person name="Guillou S."/>
            <person name="Cros-Aarteil S."/>
            <person name="Calhoun S."/>
            <person name="Haridas S."/>
            <person name="Kuo A."/>
            <person name="Mondo S."/>
            <person name="Pangilinan J."/>
            <person name="Riley R."/>
            <person name="Labutti K."/>
            <person name="Andreopoulos B."/>
            <person name="Lipzen A."/>
            <person name="Chen C."/>
            <person name="Yanf M."/>
            <person name="Daum C."/>
            <person name="Ng V."/>
            <person name="Clum A."/>
            <person name="Ohm R."/>
            <person name="Martin F."/>
            <person name="Silar P."/>
            <person name="Natvig D."/>
            <person name="Lalanne C."/>
            <person name="Gautier V."/>
            <person name="Ament-Velasquez S.L."/>
            <person name="Kruys A."/>
            <person name="Hutchinson M.I."/>
            <person name="Powell A.J."/>
            <person name="Barry K."/>
            <person name="Miller A.N."/>
            <person name="Grigoriev I.V."/>
            <person name="Debuchy R."/>
            <person name="Gladieux P."/>
            <person name="Thoren M.H."/>
            <person name="Johannesson H."/>
        </authorList>
    </citation>
    <scope>NUCLEOTIDE SEQUENCE</scope>
    <source>
        <strain evidence="1">CBS 990.96</strain>
    </source>
</reference>
<gene>
    <name evidence="1" type="ORF">QBC38DRAFT_226167</name>
</gene>
<evidence type="ECO:0000313" key="2">
    <source>
        <dbReference type="Proteomes" id="UP001301958"/>
    </source>
</evidence>
<dbReference type="EMBL" id="MU865292">
    <property type="protein sequence ID" value="KAK4231603.1"/>
    <property type="molecule type" value="Genomic_DNA"/>
</dbReference>
<name>A0AAN7H400_9PEZI</name>
<accession>A0AAN7H400</accession>
<dbReference type="Proteomes" id="UP001301958">
    <property type="component" value="Unassembled WGS sequence"/>
</dbReference>